<evidence type="ECO:0000313" key="2">
    <source>
        <dbReference type="Proteomes" id="UP000193689"/>
    </source>
</evidence>
<gene>
    <name evidence="1" type="ORF">BCR38DRAFT_56799</name>
</gene>
<dbReference type="GeneID" id="63781693"/>
<organism evidence="1 2">
    <name type="scientific">Pseudomassariella vexata</name>
    <dbReference type="NCBI Taxonomy" id="1141098"/>
    <lineage>
        <taxon>Eukaryota</taxon>
        <taxon>Fungi</taxon>
        <taxon>Dikarya</taxon>
        <taxon>Ascomycota</taxon>
        <taxon>Pezizomycotina</taxon>
        <taxon>Sordariomycetes</taxon>
        <taxon>Xylariomycetidae</taxon>
        <taxon>Amphisphaeriales</taxon>
        <taxon>Pseudomassariaceae</taxon>
        <taxon>Pseudomassariella</taxon>
    </lineage>
</organism>
<name>A0A1Y2DLU7_9PEZI</name>
<keyword evidence="2" id="KW-1185">Reference proteome</keyword>
<evidence type="ECO:0000313" key="1">
    <source>
        <dbReference type="EMBL" id="ORY60253.1"/>
    </source>
</evidence>
<dbReference type="Proteomes" id="UP000193689">
    <property type="component" value="Unassembled WGS sequence"/>
</dbReference>
<dbReference type="AlphaFoldDB" id="A0A1Y2DLU7"/>
<accession>A0A1Y2DLU7</accession>
<sequence length="212" mass="23876">MTCRDISRLSDCRLYTRESVRRHINWRMDHCKCWKLVVGQEYGMWPELHRAVGDSTRAGPVLVSVGAASKATANRPAYACFWGTKFFLKGFSSTSSSSPHSFFFTPSSLLRQFRGKAGEKLQGREKRFLISTSDLSGVVSRFGLVLAQIITAGSGCPGRQRKFRDVVSDEPDPPIIKIKISGVFNLDFQLRTTLAPLRDFSRTQDSLVRKQH</sequence>
<protein>
    <submittedName>
        <fullName evidence="1">Uncharacterized protein</fullName>
    </submittedName>
</protein>
<dbReference type="EMBL" id="MCFJ01000012">
    <property type="protein sequence ID" value="ORY60253.1"/>
    <property type="molecule type" value="Genomic_DNA"/>
</dbReference>
<reference evidence="1 2" key="1">
    <citation type="submission" date="2016-07" db="EMBL/GenBank/DDBJ databases">
        <title>Pervasive Adenine N6-methylation of Active Genes in Fungi.</title>
        <authorList>
            <consortium name="DOE Joint Genome Institute"/>
            <person name="Mondo S.J."/>
            <person name="Dannebaum R.O."/>
            <person name="Kuo R.C."/>
            <person name="Labutti K."/>
            <person name="Haridas S."/>
            <person name="Kuo A."/>
            <person name="Salamov A."/>
            <person name="Ahrendt S.R."/>
            <person name="Lipzen A."/>
            <person name="Sullivan W."/>
            <person name="Andreopoulos W.B."/>
            <person name="Clum A."/>
            <person name="Lindquist E."/>
            <person name="Daum C."/>
            <person name="Ramamoorthy G.K."/>
            <person name="Gryganskyi A."/>
            <person name="Culley D."/>
            <person name="Magnuson J.K."/>
            <person name="James T.Y."/>
            <person name="O'Malley M.A."/>
            <person name="Stajich J.E."/>
            <person name="Spatafora J.W."/>
            <person name="Visel A."/>
            <person name="Grigoriev I.V."/>
        </authorList>
    </citation>
    <scope>NUCLEOTIDE SEQUENCE [LARGE SCALE GENOMIC DNA]</scope>
    <source>
        <strain evidence="1 2">CBS 129021</strain>
    </source>
</reference>
<comment type="caution">
    <text evidence="1">The sequence shown here is derived from an EMBL/GenBank/DDBJ whole genome shotgun (WGS) entry which is preliminary data.</text>
</comment>
<proteinExistence type="predicted"/>
<dbReference type="RefSeq" id="XP_040712687.1">
    <property type="nucleotide sequence ID" value="XM_040865481.1"/>
</dbReference>
<dbReference type="InParanoid" id="A0A1Y2DLU7"/>